<evidence type="ECO:0008006" key="3">
    <source>
        <dbReference type="Google" id="ProtNLM"/>
    </source>
</evidence>
<gene>
    <name evidence="1" type="ORF">LAD12857_04060</name>
</gene>
<evidence type="ECO:0000313" key="1">
    <source>
        <dbReference type="EMBL" id="GLB28483.1"/>
    </source>
</evidence>
<dbReference type="EMBL" id="BRPJ01000007">
    <property type="protein sequence ID" value="GLB28483.1"/>
    <property type="molecule type" value="Genomic_DNA"/>
</dbReference>
<sequence length="117" mass="13625">MANRTRDEVIYIRADERLKRDYEKQKAESGYDSNADFLQYLLDTNAGKRVDGVTLKDIWDSLKEIAHELKKQGVNINQIARTTNMYADLYSDSNLWLAKRALERIENALLSIMEKLL</sequence>
<reference evidence="1 2" key="1">
    <citation type="journal article" date="2024" name="Int. J. Syst. Evol. Microbiol.">
        <title>Lacrimispora brassicae sp. nov. isolated from fermented cabbage, and proposal of Clostridium indicum Gundawar et al. 2019 and Clostridium methoxybenzovorans Mechichi et al. 1999 as heterotypic synonyms of Lacrimispora amygdalina (Parshina et al. 2003) Haas and Blanchard 2020 and Lacrimispora indolis (McClung and McCoy 1957) Haas and Blanchard 2020, respectively.</title>
        <authorList>
            <person name="Kobayashi H."/>
            <person name="Tanizawa Y."/>
            <person name="Sakamoto M."/>
            <person name="Ohkuma M."/>
            <person name="Tohno M."/>
        </authorList>
    </citation>
    <scope>NUCLEOTIDE SEQUENCE [LARGE SCALE GENOMIC DNA]</scope>
    <source>
        <strain evidence="1 2">DSM 12857</strain>
    </source>
</reference>
<dbReference type="Proteomes" id="UP001419084">
    <property type="component" value="Unassembled WGS sequence"/>
</dbReference>
<organism evidence="1 2">
    <name type="scientific">Lacrimispora amygdalina</name>
    <dbReference type="NCBI Taxonomy" id="253257"/>
    <lineage>
        <taxon>Bacteria</taxon>
        <taxon>Bacillati</taxon>
        <taxon>Bacillota</taxon>
        <taxon>Clostridia</taxon>
        <taxon>Lachnospirales</taxon>
        <taxon>Lachnospiraceae</taxon>
        <taxon>Lacrimispora</taxon>
    </lineage>
</organism>
<accession>A0ABQ5M0K9</accession>
<name>A0ABQ5M0K9_9FIRM</name>
<proteinExistence type="predicted"/>
<evidence type="ECO:0000313" key="2">
    <source>
        <dbReference type="Proteomes" id="UP001419084"/>
    </source>
</evidence>
<comment type="caution">
    <text evidence="1">The sequence shown here is derived from an EMBL/GenBank/DDBJ whole genome shotgun (WGS) entry which is preliminary data.</text>
</comment>
<dbReference type="RefSeq" id="WP_138205313.1">
    <property type="nucleotide sequence ID" value="NZ_BRPJ01000007.1"/>
</dbReference>
<protein>
    <recommendedName>
        <fullName evidence="3">Plasmid mobilization relaxosome protein MobC</fullName>
    </recommendedName>
</protein>
<keyword evidence="2" id="KW-1185">Reference proteome</keyword>